<dbReference type="AlphaFoldDB" id="A0A556AKG0"/>
<accession>A0A556AKG0</accession>
<keyword evidence="1" id="KW-1133">Transmembrane helix</keyword>
<proteinExistence type="predicted"/>
<keyword evidence="3" id="KW-1185">Reference proteome</keyword>
<dbReference type="Proteomes" id="UP000318405">
    <property type="component" value="Unassembled WGS sequence"/>
</dbReference>
<comment type="caution">
    <text evidence="2">The sequence shown here is derived from an EMBL/GenBank/DDBJ whole genome shotgun (WGS) entry which is preliminary data.</text>
</comment>
<dbReference type="EMBL" id="VLTJ01000028">
    <property type="protein sequence ID" value="TSH93335.1"/>
    <property type="molecule type" value="Genomic_DNA"/>
</dbReference>
<protein>
    <submittedName>
        <fullName evidence="2">DUF2970 domain-containing protein</fullName>
    </submittedName>
</protein>
<organism evidence="2 3">
    <name type="scientific">Verticiella sediminum</name>
    <dbReference type="NCBI Taxonomy" id="1247510"/>
    <lineage>
        <taxon>Bacteria</taxon>
        <taxon>Pseudomonadati</taxon>
        <taxon>Pseudomonadota</taxon>
        <taxon>Betaproteobacteria</taxon>
        <taxon>Burkholderiales</taxon>
        <taxon>Alcaligenaceae</taxon>
        <taxon>Verticiella</taxon>
    </lineage>
</organism>
<name>A0A556AKG0_9BURK</name>
<sequence>MQENREAPPPKAGFWRTMRAVLWSFLGVRRNRGYEDDARQLNPVYVILAGLLAAAAFVAALIVIVRMVVAHA</sequence>
<feature type="transmembrane region" description="Helical" evidence="1">
    <location>
        <begin position="44"/>
        <end position="69"/>
    </location>
</feature>
<dbReference type="InterPro" id="IPR021344">
    <property type="entry name" value="DUF2970"/>
</dbReference>
<dbReference type="OrthoDB" id="8657357at2"/>
<dbReference type="RefSeq" id="WP_143948853.1">
    <property type="nucleotide sequence ID" value="NZ_BAABMB010000006.1"/>
</dbReference>
<evidence type="ECO:0000313" key="3">
    <source>
        <dbReference type="Proteomes" id="UP000318405"/>
    </source>
</evidence>
<gene>
    <name evidence="2" type="ORF">FOZ76_13775</name>
</gene>
<evidence type="ECO:0000256" key="1">
    <source>
        <dbReference type="SAM" id="Phobius"/>
    </source>
</evidence>
<dbReference type="Pfam" id="PF11174">
    <property type="entry name" value="DUF2970"/>
    <property type="match status" value="1"/>
</dbReference>
<evidence type="ECO:0000313" key="2">
    <source>
        <dbReference type="EMBL" id="TSH93335.1"/>
    </source>
</evidence>
<keyword evidence="1" id="KW-0812">Transmembrane</keyword>
<reference evidence="2 3" key="1">
    <citation type="submission" date="2019-07" db="EMBL/GenBank/DDBJ databases">
        <title>Qingshengfaniella alkalisoli gen. nov., sp. nov., isolated from saline soil.</title>
        <authorList>
            <person name="Xu L."/>
            <person name="Huang X.-X."/>
            <person name="Sun J.-Q."/>
        </authorList>
    </citation>
    <scope>NUCLEOTIDE SEQUENCE [LARGE SCALE GENOMIC DNA]</scope>
    <source>
        <strain evidence="2 3">DSM 27279</strain>
    </source>
</reference>
<keyword evidence="1" id="KW-0472">Membrane</keyword>